<evidence type="ECO:0000259" key="3">
    <source>
        <dbReference type="Pfam" id="PF11961"/>
    </source>
</evidence>
<evidence type="ECO:0000259" key="2">
    <source>
        <dbReference type="Pfam" id="PF05003"/>
    </source>
</evidence>
<proteinExistence type="predicted"/>
<organism evidence="4 5">
    <name type="scientific">Genlisea aurea</name>
    <dbReference type="NCBI Taxonomy" id="192259"/>
    <lineage>
        <taxon>Eukaryota</taxon>
        <taxon>Viridiplantae</taxon>
        <taxon>Streptophyta</taxon>
        <taxon>Embryophyta</taxon>
        <taxon>Tracheophyta</taxon>
        <taxon>Spermatophyta</taxon>
        <taxon>Magnoliopsida</taxon>
        <taxon>eudicotyledons</taxon>
        <taxon>Gunneridae</taxon>
        <taxon>Pentapetalae</taxon>
        <taxon>asterids</taxon>
        <taxon>lamiids</taxon>
        <taxon>Lamiales</taxon>
        <taxon>Lentibulariaceae</taxon>
        <taxon>Genlisea</taxon>
    </lineage>
</organism>
<protein>
    <recommendedName>
        <fullName evidence="6">DUF668 domain-containing protein</fullName>
    </recommendedName>
</protein>
<evidence type="ECO:0000256" key="1">
    <source>
        <dbReference type="SAM" id="MobiDB-lite"/>
    </source>
</evidence>
<evidence type="ECO:0008006" key="6">
    <source>
        <dbReference type="Google" id="ProtNLM"/>
    </source>
</evidence>
<dbReference type="InterPro" id="IPR007700">
    <property type="entry name" value="DUF668"/>
</dbReference>
<dbReference type="OrthoDB" id="2018987at2759"/>
<comment type="caution">
    <text evidence="4">The sequence shown here is derived from an EMBL/GenBank/DDBJ whole genome shotgun (WGS) entry which is preliminary data.</text>
</comment>
<feature type="domain" description="DUF668" evidence="2">
    <location>
        <begin position="365"/>
        <end position="454"/>
    </location>
</feature>
<name>S8CY35_9LAMI</name>
<dbReference type="PANTHER" id="PTHR31371">
    <property type="entry name" value="BNAC09G50660D PROTEIN"/>
    <property type="match status" value="1"/>
</dbReference>
<sequence>MVVEPWRLLKMGNQVSSNLKQALYLENPTKCSTKKHSFTREKQFVGILSFEVANVMSKLIHLHKSLSESEVTRLRNEIFKSEGIRTLVCSDEKKLLDLAFAEKLDDLNRVAGVVSRLGKKCTIPALQRFQHVYGDIVSGTIDVKELSFLVKDMEGMIKKMERYVVSTANLYTEMEVMNELELATKKFQQNQLEESRKVFEQKLLWQQQDVSHLKDVSLWNQPHDKVVELLARTVCTLYARIHIVFGDAHSFRIVESCCRANAGSKSGHPTARAQTPVDDLPRSTVISSSSSPHKCLNAAASFFPEEFNMSCRMGPGRLLMDCLNITSASSLPKSDEEEEEEEEEDEEKTNIVPKSSLTQQALSCTVGGSALALHYANIIIVIEKLLRYPHLVGEEARDDLYQMLPNSLRKSLKKTLKSYTQDFAIYDAPLAHDWRERLYSMLKWLSPLAHNMIRWQSERNFEQQQIVTRTNVLLLQTIYFADRNKTETAVCELLVGLNYICRYEQQQNALLDCASSSLNFEDCLEWR</sequence>
<gene>
    <name evidence="4" type="ORF">M569_02870</name>
</gene>
<dbReference type="AlphaFoldDB" id="S8CY35"/>
<feature type="non-terminal residue" evidence="4">
    <location>
        <position position="527"/>
    </location>
</feature>
<dbReference type="EMBL" id="AUSU01001075">
    <property type="protein sequence ID" value="EPS71890.1"/>
    <property type="molecule type" value="Genomic_DNA"/>
</dbReference>
<feature type="domain" description="DUF3475" evidence="3">
    <location>
        <begin position="47"/>
        <end position="103"/>
    </location>
</feature>
<accession>S8CY35</accession>
<feature type="region of interest" description="Disordered" evidence="1">
    <location>
        <begin position="263"/>
        <end position="286"/>
    </location>
</feature>
<keyword evidence="5" id="KW-1185">Reference proteome</keyword>
<dbReference type="Proteomes" id="UP000015453">
    <property type="component" value="Unassembled WGS sequence"/>
</dbReference>
<dbReference type="GO" id="GO:0045927">
    <property type="term" value="P:positive regulation of growth"/>
    <property type="evidence" value="ECO:0007669"/>
    <property type="project" value="InterPro"/>
</dbReference>
<reference evidence="4 5" key="1">
    <citation type="journal article" date="2013" name="BMC Genomics">
        <title>The miniature genome of a carnivorous plant Genlisea aurea contains a low number of genes and short non-coding sequences.</title>
        <authorList>
            <person name="Leushkin E.V."/>
            <person name="Sutormin R.A."/>
            <person name="Nabieva E.R."/>
            <person name="Penin A.A."/>
            <person name="Kondrashov A.S."/>
            <person name="Logacheva M.D."/>
        </authorList>
    </citation>
    <scope>NUCLEOTIDE SEQUENCE [LARGE SCALE GENOMIC DNA]</scope>
</reference>
<dbReference type="PANTHER" id="PTHR31371:SF2">
    <property type="entry name" value="PLANT_PROTEIN (DUF668)"/>
    <property type="match status" value="1"/>
</dbReference>
<feature type="compositionally biased region" description="Acidic residues" evidence="1">
    <location>
        <begin position="335"/>
        <end position="347"/>
    </location>
</feature>
<feature type="region of interest" description="Disordered" evidence="1">
    <location>
        <begin position="330"/>
        <end position="354"/>
    </location>
</feature>
<evidence type="ECO:0000313" key="4">
    <source>
        <dbReference type="EMBL" id="EPS71890.1"/>
    </source>
</evidence>
<dbReference type="InterPro" id="IPR021864">
    <property type="entry name" value="DUF3475"/>
</dbReference>
<dbReference type="Pfam" id="PF05003">
    <property type="entry name" value="DUF668"/>
    <property type="match status" value="1"/>
</dbReference>
<evidence type="ECO:0000313" key="5">
    <source>
        <dbReference type="Proteomes" id="UP000015453"/>
    </source>
</evidence>
<dbReference type="Pfam" id="PF11961">
    <property type="entry name" value="DUF3475"/>
    <property type="match status" value="1"/>
</dbReference>